<sequence>MKAPCLLCGGKTNLLHHPGVRADYHVCEQCDFIFKEAADIINSDEELRIYNCHQNSIHDPRYVAYFERFLKDAVFPHMNYGRNGLDFGSGPSPVLAQLLERDHGYNMDVYDLFYAPEKVYVGKRYDLITSTEVVEHMRDPMEYFQLFRTLLKPDGILAVMTLFHRNDTNHFLNWHYVRDRSHISFYTPKTMQYMAEKTGLKMIHTNLERYTTFMLDETWQKKPESNQKP</sequence>
<evidence type="ECO:0000313" key="1">
    <source>
        <dbReference type="EMBL" id="MEN1759627.1"/>
    </source>
</evidence>
<protein>
    <submittedName>
        <fullName evidence="1">Class I SAM-dependent methyltransferase</fullName>
        <ecNumber evidence="1">2.1.1.-</ecNumber>
    </submittedName>
</protein>
<gene>
    <name evidence="1" type="ORF">AAIG11_03995</name>
</gene>
<dbReference type="Gene3D" id="3.40.50.150">
    <property type="entry name" value="Vaccinia Virus protein VP39"/>
    <property type="match status" value="1"/>
</dbReference>
<dbReference type="GO" id="GO:0032259">
    <property type="term" value="P:methylation"/>
    <property type="evidence" value="ECO:0007669"/>
    <property type="project" value="UniProtKB-KW"/>
</dbReference>
<keyword evidence="1" id="KW-0808">Transferase</keyword>
<name>A0ABU9VR31_9CLOT</name>
<dbReference type="GO" id="GO:0008168">
    <property type="term" value="F:methyltransferase activity"/>
    <property type="evidence" value="ECO:0007669"/>
    <property type="project" value="UniProtKB-KW"/>
</dbReference>
<proteinExistence type="predicted"/>
<dbReference type="Pfam" id="PF13489">
    <property type="entry name" value="Methyltransf_23"/>
    <property type="match status" value="1"/>
</dbReference>
<evidence type="ECO:0000313" key="2">
    <source>
        <dbReference type="Proteomes" id="UP001407405"/>
    </source>
</evidence>
<comment type="caution">
    <text evidence="1">The sequence shown here is derived from an EMBL/GenBank/DDBJ whole genome shotgun (WGS) entry which is preliminary data.</text>
</comment>
<organism evidence="1 2">
    <name type="scientific">Anoxynatronum sibiricum</name>
    <dbReference type="NCBI Taxonomy" id="210623"/>
    <lineage>
        <taxon>Bacteria</taxon>
        <taxon>Bacillati</taxon>
        <taxon>Bacillota</taxon>
        <taxon>Clostridia</taxon>
        <taxon>Eubacteriales</taxon>
        <taxon>Clostridiaceae</taxon>
        <taxon>Anoxynatronum</taxon>
    </lineage>
</organism>
<dbReference type="EC" id="2.1.1.-" evidence="1"/>
<dbReference type="Proteomes" id="UP001407405">
    <property type="component" value="Unassembled WGS sequence"/>
</dbReference>
<keyword evidence="1" id="KW-0489">Methyltransferase</keyword>
<dbReference type="SUPFAM" id="SSF53335">
    <property type="entry name" value="S-adenosyl-L-methionine-dependent methyltransferases"/>
    <property type="match status" value="1"/>
</dbReference>
<keyword evidence="2" id="KW-1185">Reference proteome</keyword>
<reference evidence="1 2" key="1">
    <citation type="submission" date="2024-04" db="EMBL/GenBank/DDBJ databases">
        <title>Genome sequencing and metabolic network reconstruction of aminoacids and betaine degradation by Anoxynatronum sibiricum.</title>
        <authorList>
            <person name="Detkova E.N."/>
            <person name="Boltjanskaja Y.V."/>
            <person name="Mardanov A.V."/>
            <person name="Kevbrin V."/>
        </authorList>
    </citation>
    <scope>NUCLEOTIDE SEQUENCE [LARGE SCALE GENOMIC DNA]</scope>
    <source>
        <strain evidence="1 2">Z-7981</strain>
    </source>
</reference>
<accession>A0ABU9VR31</accession>
<dbReference type="InterPro" id="IPR029063">
    <property type="entry name" value="SAM-dependent_MTases_sf"/>
</dbReference>
<dbReference type="EMBL" id="JBCITM010000003">
    <property type="protein sequence ID" value="MEN1759627.1"/>
    <property type="molecule type" value="Genomic_DNA"/>
</dbReference>